<evidence type="ECO:0000259" key="4">
    <source>
        <dbReference type="PROSITE" id="PS50026"/>
    </source>
</evidence>
<dbReference type="InterPro" id="IPR036056">
    <property type="entry name" value="Fibrinogen-like_C"/>
</dbReference>
<dbReference type="InterPro" id="IPR002181">
    <property type="entry name" value="Fibrinogen_a/b/g_C_dom"/>
</dbReference>
<dbReference type="Gene3D" id="2.60.40.10">
    <property type="entry name" value="Immunoglobulins"/>
    <property type="match status" value="2"/>
</dbReference>
<dbReference type="GO" id="GO:0005615">
    <property type="term" value="C:extracellular space"/>
    <property type="evidence" value="ECO:0007669"/>
    <property type="project" value="TreeGrafter"/>
</dbReference>
<dbReference type="Proteomes" id="UP001209878">
    <property type="component" value="Unassembled WGS sequence"/>
</dbReference>
<evidence type="ECO:0000313" key="6">
    <source>
        <dbReference type="EMBL" id="KAK2152331.1"/>
    </source>
</evidence>
<dbReference type="SMART" id="SM00181">
    <property type="entry name" value="EGF"/>
    <property type="match status" value="4"/>
</dbReference>
<feature type="domain" description="EGF-like" evidence="4">
    <location>
        <begin position="214"/>
        <end position="248"/>
    </location>
</feature>
<dbReference type="Pfam" id="PF00147">
    <property type="entry name" value="Fibrinogen_C"/>
    <property type="match status" value="1"/>
</dbReference>
<dbReference type="PROSITE" id="PS00022">
    <property type="entry name" value="EGF_1"/>
    <property type="match status" value="1"/>
</dbReference>
<comment type="caution">
    <text evidence="6">The sequence shown here is derived from an EMBL/GenBank/DDBJ whole genome shotgun (WGS) entry which is preliminary data.</text>
</comment>
<dbReference type="InterPro" id="IPR014756">
    <property type="entry name" value="Ig_E-set"/>
</dbReference>
<evidence type="ECO:0000313" key="7">
    <source>
        <dbReference type="Proteomes" id="UP001209878"/>
    </source>
</evidence>
<dbReference type="InterPro" id="IPR014716">
    <property type="entry name" value="Fibrinogen_a/b/g_C_1"/>
</dbReference>
<dbReference type="PANTHER" id="PTHR19143">
    <property type="entry name" value="FIBRINOGEN/TENASCIN/ANGIOPOEITIN"/>
    <property type="match status" value="1"/>
</dbReference>
<gene>
    <name evidence="6" type="ORF">NP493_2478g00004</name>
</gene>
<feature type="domain" description="Fibrinogen C-terminal" evidence="5">
    <location>
        <begin position="37"/>
        <end position="172"/>
    </location>
</feature>
<dbReference type="EMBL" id="JAODUO010002472">
    <property type="protein sequence ID" value="KAK2152331.1"/>
    <property type="molecule type" value="Genomic_DNA"/>
</dbReference>
<name>A0AAD9JGN6_RIDPI</name>
<dbReference type="SMART" id="SM00186">
    <property type="entry name" value="FBG"/>
    <property type="match status" value="1"/>
</dbReference>
<feature type="disulfide bond" evidence="3">
    <location>
        <begin position="238"/>
        <end position="247"/>
    </location>
</feature>
<reference evidence="6" key="1">
    <citation type="journal article" date="2023" name="Mol. Biol. Evol.">
        <title>Third-Generation Sequencing Reveals the Adaptive Role of the Epigenome in Three Deep-Sea Polychaetes.</title>
        <authorList>
            <person name="Perez M."/>
            <person name="Aroh O."/>
            <person name="Sun Y."/>
            <person name="Lan Y."/>
            <person name="Juniper S.K."/>
            <person name="Young C.R."/>
            <person name="Angers B."/>
            <person name="Qian P.Y."/>
        </authorList>
    </citation>
    <scope>NUCLEOTIDE SEQUENCE</scope>
    <source>
        <strain evidence="6">R07B-5</strain>
    </source>
</reference>
<accession>A0AAD9JGN6</accession>
<proteinExistence type="predicted"/>
<evidence type="ECO:0000256" key="3">
    <source>
        <dbReference type="PROSITE-ProRule" id="PRU00076"/>
    </source>
</evidence>
<dbReference type="InterPro" id="IPR050373">
    <property type="entry name" value="Fibrinogen_C-term_domain"/>
</dbReference>
<dbReference type="Gene3D" id="3.90.215.10">
    <property type="entry name" value="Gamma Fibrinogen, chain A, domain 1"/>
    <property type="match status" value="1"/>
</dbReference>
<dbReference type="PROSITE" id="PS50026">
    <property type="entry name" value="EGF_3"/>
    <property type="match status" value="1"/>
</dbReference>
<keyword evidence="2" id="KW-0964">Secreted</keyword>
<dbReference type="InterPro" id="IPR013783">
    <property type="entry name" value="Ig-like_fold"/>
</dbReference>
<keyword evidence="2" id="KW-0272">Extracellular matrix</keyword>
<dbReference type="Gene3D" id="2.10.25.10">
    <property type="entry name" value="Laminin"/>
    <property type="match status" value="1"/>
</dbReference>
<evidence type="ECO:0000256" key="2">
    <source>
        <dbReference type="ARBA" id="ARBA00022530"/>
    </source>
</evidence>
<comment type="subcellular location">
    <subcellularLocation>
        <location evidence="1">Secreted</location>
        <location evidence="1">Extracellular space</location>
        <location evidence="1">Extracellular matrix</location>
    </subcellularLocation>
</comment>
<dbReference type="SUPFAM" id="SSF81296">
    <property type="entry name" value="E set domains"/>
    <property type="match status" value="1"/>
</dbReference>
<keyword evidence="3" id="KW-0245">EGF-like domain</keyword>
<organism evidence="6 7">
    <name type="scientific">Ridgeia piscesae</name>
    <name type="common">Tubeworm</name>
    <dbReference type="NCBI Taxonomy" id="27915"/>
    <lineage>
        <taxon>Eukaryota</taxon>
        <taxon>Metazoa</taxon>
        <taxon>Spiralia</taxon>
        <taxon>Lophotrochozoa</taxon>
        <taxon>Annelida</taxon>
        <taxon>Polychaeta</taxon>
        <taxon>Sedentaria</taxon>
        <taxon>Canalipalpata</taxon>
        <taxon>Sabellida</taxon>
        <taxon>Siboglinidae</taxon>
        <taxon>Ridgeia</taxon>
    </lineage>
</organism>
<dbReference type="AlphaFoldDB" id="A0AAD9JGN6"/>
<dbReference type="InterPro" id="IPR000742">
    <property type="entry name" value="EGF"/>
</dbReference>
<dbReference type="CDD" id="cd00102">
    <property type="entry name" value="IPT"/>
    <property type="match status" value="1"/>
</dbReference>
<evidence type="ECO:0000259" key="5">
    <source>
        <dbReference type="PROSITE" id="PS51406"/>
    </source>
</evidence>
<comment type="caution">
    <text evidence="3">Lacks conserved residue(s) required for the propagation of feature annotation.</text>
</comment>
<evidence type="ECO:0000256" key="1">
    <source>
        <dbReference type="ARBA" id="ARBA00004498"/>
    </source>
</evidence>
<dbReference type="Pfam" id="PF01833">
    <property type="entry name" value="TIG"/>
    <property type="match status" value="1"/>
</dbReference>
<sequence>MTTLATIAENMQFEKRKRTSEKMTRFGFYASCVLVASLLNVIPRPCSAERTEWVPANCAEIQNGGADTDGVYTIYPTGQPLKVFQRRFDGSVDFYRGWSEYKTGFGEASGEFWLGNDHIHSLTSTGSSVLRIDMEAHNGETRFAEYVGFSIDDESTNYALRFEAYNDSSNAGLIWKTLTGFYKSLKKVTMKVRPAAFTPGNCVCEEGWLLPACEQASCADLDDCNGHGVCVEPNRCTCAEHFTGAACDACIDNYWGPNCLLCPECGHGVCDADTGDCICEEGWLPPNCAQASCADLNDCNGHGTCVAPNSANRWGPDCLLCPSCVNGECDKDTGECVCDGDNWSGRLCDVCSETFYGPSCLPLLKVLQVAPDTGADVGGTVVHVFGHNFPNTTEYHCRFGEDVVTGTWQSSTEVLCLSRQHAPGSVYVEIAPTPEDSYSNDQETFSFYALCPASACGSLKTPRHGVCSLGRCLCSLPWLGSDCEVLGLAPMITLVSPQTVDEGATFHKVMTTSEGTVPVTWTLVSAPTGMDIDVSSAVITWTAVARATPYTVVVKATNSIGSDQTTFTITVQPSYTAVLDPVPSGPFLRASAVMISGKVVFLVSNSSLIGTDIPVTIT</sequence>
<dbReference type="CDD" id="cd00055">
    <property type="entry name" value="EGF_Lam"/>
    <property type="match status" value="2"/>
</dbReference>
<dbReference type="InterPro" id="IPR002049">
    <property type="entry name" value="LE_dom"/>
</dbReference>
<keyword evidence="7" id="KW-1185">Reference proteome</keyword>
<dbReference type="InterPro" id="IPR002909">
    <property type="entry name" value="IPT_dom"/>
</dbReference>
<dbReference type="PROSITE" id="PS51406">
    <property type="entry name" value="FIBRINOGEN_C_2"/>
    <property type="match status" value="1"/>
</dbReference>
<dbReference type="SUPFAM" id="SSF56496">
    <property type="entry name" value="Fibrinogen C-terminal domain-like"/>
    <property type="match status" value="1"/>
</dbReference>
<keyword evidence="3" id="KW-1015">Disulfide bond</keyword>
<protein>
    <submittedName>
        <fullName evidence="6">Uncharacterized protein</fullName>
    </submittedName>
</protein>